<dbReference type="CDD" id="cd03680">
    <property type="entry name" value="MM_CoA_mutase_ICM_like"/>
    <property type="match status" value="1"/>
</dbReference>
<dbReference type="PANTHER" id="PTHR48101:SF1">
    <property type="entry name" value="METHYLMALONYL-COA MUTASE, LARGE SUBUNIT"/>
    <property type="match status" value="1"/>
</dbReference>
<evidence type="ECO:0000256" key="1">
    <source>
        <dbReference type="ARBA" id="ARBA00023235"/>
    </source>
</evidence>
<dbReference type="GO" id="GO:0031419">
    <property type="term" value="F:cobalamin binding"/>
    <property type="evidence" value="ECO:0007669"/>
    <property type="project" value="InterPro"/>
</dbReference>
<dbReference type="InterPro" id="IPR006098">
    <property type="entry name" value="MMCoA_mutase_a_cat"/>
</dbReference>
<gene>
    <name evidence="3" type="ORF">AUC70_06055</name>
</gene>
<keyword evidence="1" id="KW-0413">Isomerase</keyword>
<evidence type="ECO:0000313" key="4">
    <source>
        <dbReference type="Proteomes" id="UP000094172"/>
    </source>
</evidence>
<dbReference type="Pfam" id="PF01642">
    <property type="entry name" value="MM_CoA_mutase"/>
    <property type="match status" value="1"/>
</dbReference>
<dbReference type="PANTHER" id="PTHR48101">
    <property type="entry name" value="METHYLMALONYL-COA MUTASE, MITOCHONDRIAL-RELATED"/>
    <property type="match status" value="1"/>
</dbReference>
<feature type="domain" description="Methylmalonyl-CoA mutase alpha/beta chain catalytic" evidence="2">
    <location>
        <begin position="48"/>
        <end position="560"/>
    </location>
</feature>
<dbReference type="NCBIfam" id="TIGR00641">
    <property type="entry name" value="acid_CoA_mut_N"/>
    <property type="match status" value="1"/>
</dbReference>
<accession>A0A1E3VP36</accession>
<dbReference type="InterPro" id="IPR006099">
    <property type="entry name" value="MeMalonylCoA_mutase_a/b_cat"/>
</dbReference>
<sequence length="568" mass="64313">MNEIFNDSSFSREVIDKIRAEEKDWEANEVAQFLRKQAESKEQFFTLGDFPVKRTYTAADLAETPIEDIGLPGRYPFTRGPYPTMYRSRPWTMRQIAGFGTGEDTNKRFKYLIAQGQTGISTDFDMPTLMGYDSDHPMSEGEVGREGVAVDTLADMEALFEGIDLEKISVSMTINPSAWILLAMYVVLAQERGYDLNKLSGTVQADILKEYMAQKEYIFPVEPSVRIVRDCITYCARNMKRYNPINISGYHISEAGSSPLHEAAFTLASLIVYVEEVLKTGMEVDEFAPRLAFFFVCQADFFEEVAKFRALRRCYAKIMKERFGAKNPESMRLRFHCQTAAASLTKPQYMVNVVRTSMQALAAVLGGCQSLHTNGYDEAFAIPTEDAMRMALRTQQVIAEETNVTQVIDPLGGSYYVETLTADYEKRIFEILAEVESNGGTLKLISDGWFQKHIADFAYETALRKQSGDKPVIGVNRFVDNQDDPEIHTHPYDQTTAERQVARTQRVRRERDAEKHEALLKKLVEVAKDPSENIMPVTVELVANGATMGDIVETLKDVWGTYRETPVY</sequence>
<protein>
    <submittedName>
        <fullName evidence="3">Methylmalonyl-CoA mutase</fullName>
    </submittedName>
</protein>
<dbReference type="AlphaFoldDB" id="A0A1E3VP36"/>
<dbReference type="RefSeq" id="WP_069444543.1">
    <property type="nucleotide sequence ID" value="NZ_LPWE01000011.1"/>
</dbReference>
<dbReference type="SUPFAM" id="SSF51703">
    <property type="entry name" value="Cobalamin (vitamin B12)-dependent enzymes"/>
    <property type="match status" value="1"/>
</dbReference>
<dbReference type="Gene3D" id="3.20.20.240">
    <property type="entry name" value="Methylmalonyl-CoA mutase"/>
    <property type="match status" value="1"/>
</dbReference>
<proteinExistence type="predicted"/>
<dbReference type="EMBL" id="LPWE01000011">
    <property type="protein sequence ID" value="ODR95252.1"/>
    <property type="molecule type" value="Genomic_DNA"/>
</dbReference>
<name>A0A1E3VP36_9HYPH</name>
<organism evidence="3 4">
    <name type="scientific">Methyloceanibacter stevinii</name>
    <dbReference type="NCBI Taxonomy" id="1774970"/>
    <lineage>
        <taxon>Bacteria</taxon>
        <taxon>Pseudomonadati</taxon>
        <taxon>Pseudomonadota</taxon>
        <taxon>Alphaproteobacteria</taxon>
        <taxon>Hyphomicrobiales</taxon>
        <taxon>Hyphomicrobiaceae</taxon>
        <taxon>Methyloceanibacter</taxon>
    </lineage>
</organism>
<evidence type="ECO:0000259" key="2">
    <source>
        <dbReference type="Pfam" id="PF01642"/>
    </source>
</evidence>
<comment type="caution">
    <text evidence="3">The sequence shown here is derived from an EMBL/GenBank/DDBJ whole genome shotgun (WGS) entry which is preliminary data.</text>
</comment>
<evidence type="ECO:0000313" key="3">
    <source>
        <dbReference type="EMBL" id="ODR95252.1"/>
    </source>
</evidence>
<dbReference type="STRING" id="1774970.AUC70_06055"/>
<dbReference type="InterPro" id="IPR016176">
    <property type="entry name" value="Cbl-dep_enz_cat"/>
</dbReference>
<reference evidence="3 4" key="1">
    <citation type="journal article" date="2016" name="Environ. Microbiol.">
        <title>New Methyloceanibacter diversity from North Sea sediments includes methanotroph containing solely the soluble methane monooxygenase.</title>
        <authorList>
            <person name="Vekeman B."/>
            <person name="Kerckhof F.M."/>
            <person name="Cremers G."/>
            <person name="de Vos P."/>
            <person name="Vandamme P."/>
            <person name="Boon N."/>
            <person name="Op den Camp H.J."/>
            <person name="Heylen K."/>
        </authorList>
    </citation>
    <scope>NUCLEOTIDE SEQUENCE [LARGE SCALE GENOMIC DNA]</scope>
    <source>
        <strain evidence="3 4">R-67176</strain>
    </source>
</reference>
<dbReference type="Proteomes" id="UP000094172">
    <property type="component" value="Unassembled WGS sequence"/>
</dbReference>
<dbReference type="GO" id="GO:0004494">
    <property type="term" value="F:methylmalonyl-CoA mutase activity"/>
    <property type="evidence" value="ECO:0007669"/>
    <property type="project" value="InterPro"/>
</dbReference>
<keyword evidence="4" id="KW-1185">Reference proteome</keyword>